<sequence>MPAVADLIDDGSARLDLRNYYFNRDFREGRAADREEWAQGFILRLDSGFTEGSLGVGVDAVGMLGIKLDSTPGSTGTGLLQVDRSGRAKDDYSKLALAGKIKSGKTQLKLGAFTPPVLPTLKPNDGRLFPQLFEGGLLTSAEFENLELTAGRLSRVMQRNATQYAPLRLNTLNRRFQGHGATAEHFDTAGVDYRFQGHWLGRYHIAQLADIYRQQVFALSHKGALGAGALSSDLRLSLMRDQGGARGGKIDNRALQGFLGYAYAGHGLGVAYQRMMGGTGYAYLLGSDANLINLSILGDFANAKERSWALRYGYDFAGLGLPGLSLNSRYMFGDHAEIIGTRKIGKSWELDNELRYVVQDGPLKDLSIRLRSAVFRSNHAINFQRDTDDIRLMFNYSWAIR</sequence>
<evidence type="ECO:0000313" key="5">
    <source>
        <dbReference type="EMBL" id="GJN55949.1"/>
    </source>
</evidence>
<dbReference type="Proteomes" id="UP000509383">
    <property type="component" value="Chromosome"/>
</dbReference>
<evidence type="ECO:0000256" key="1">
    <source>
        <dbReference type="ARBA" id="ARBA00009075"/>
    </source>
</evidence>
<dbReference type="InterPro" id="IPR005318">
    <property type="entry name" value="OM_porin_bac"/>
</dbReference>
<evidence type="ECO:0000256" key="3">
    <source>
        <dbReference type="ARBA" id="ARBA00022729"/>
    </source>
</evidence>
<keyword evidence="3" id="KW-0732">Signal</keyword>
<dbReference type="GO" id="GO:0015288">
    <property type="term" value="F:porin activity"/>
    <property type="evidence" value="ECO:0007669"/>
    <property type="project" value="TreeGrafter"/>
</dbReference>
<keyword evidence="2" id="KW-0813">Transport</keyword>
<dbReference type="Pfam" id="PF03573">
    <property type="entry name" value="OprD"/>
    <property type="match status" value="1"/>
</dbReference>
<gene>
    <name evidence="4" type="primary">opdH_1</name>
    <name evidence="5" type="synonym">opdH_2</name>
    <name evidence="4" type="ORF">TUM18999_31940</name>
    <name evidence="5" type="ORF">TUM20286_57010</name>
</gene>
<dbReference type="PANTHER" id="PTHR34596">
    <property type="entry name" value="CHITOPORIN"/>
    <property type="match status" value="1"/>
</dbReference>
<dbReference type="Proteomes" id="UP001054892">
    <property type="component" value="Unassembled WGS sequence"/>
</dbReference>
<keyword evidence="7" id="KW-1185">Reference proteome</keyword>
<organism evidence="4 6">
    <name type="scientific">Pseudomonas tohonis</name>
    <dbReference type="NCBI Taxonomy" id="2725477"/>
    <lineage>
        <taxon>Bacteria</taxon>
        <taxon>Pseudomonadati</taxon>
        <taxon>Pseudomonadota</taxon>
        <taxon>Gammaproteobacteria</taxon>
        <taxon>Pseudomonadales</taxon>
        <taxon>Pseudomonadaceae</taxon>
        <taxon>Pseudomonas</taxon>
    </lineage>
</organism>
<name>A0A6J4E4X2_9PSED</name>
<protein>
    <submittedName>
        <fullName evidence="4">Cis-aconitate porin Opd</fullName>
    </submittedName>
</protein>
<dbReference type="GO" id="GO:0016020">
    <property type="term" value="C:membrane"/>
    <property type="evidence" value="ECO:0007669"/>
    <property type="project" value="InterPro"/>
</dbReference>
<dbReference type="Gene3D" id="2.40.160.10">
    <property type="entry name" value="Porin"/>
    <property type="match status" value="1"/>
</dbReference>
<evidence type="ECO:0000256" key="2">
    <source>
        <dbReference type="ARBA" id="ARBA00022448"/>
    </source>
</evidence>
<evidence type="ECO:0000313" key="7">
    <source>
        <dbReference type="Proteomes" id="UP001054892"/>
    </source>
</evidence>
<dbReference type="PANTHER" id="PTHR34596:SF2">
    <property type="entry name" value="CHITOPORIN"/>
    <property type="match status" value="1"/>
</dbReference>
<accession>A0A6J4E4X2</accession>
<evidence type="ECO:0000313" key="6">
    <source>
        <dbReference type="Proteomes" id="UP000509383"/>
    </source>
</evidence>
<dbReference type="InterPro" id="IPR023614">
    <property type="entry name" value="Porin_dom_sf"/>
</dbReference>
<dbReference type="KEGG" id="ptw:TUM18999_31940"/>
<evidence type="ECO:0000313" key="4">
    <source>
        <dbReference type="EMBL" id="BCG25003.1"/>
    </source>
</evidence>
<dbReference type="EMBL" id="AP023189">
    <property type="protein sequence ID" value="BCG25003.1"/>
    <property type="molecule type" value="Genomic_DNA"/>
</dbReference>
<dbReference type="AlphaFoldDB" id="A0A6J4E4X2"/>
<comment type="similarity">
    <text evidence="1">Belongs to the outer membrane porin (Opr) (TC 1.B.25) family.</text>
</comment>
<reference evidence="4 6" key="1">
    <citation type="submission" date="2020-05" db="EMBL/GenBank/DDBJ databases">
        <title>Characterization of novel class B3 metallo-beta-lactamase from novel Pseudomonas species.</title>
        <authorList>
            <person name="Yamada K."/>
            <person name="Aoki K."/>
            <person name="Ishii Y."/>
        </authorList>
    </citation>
    <scope>NUCLEOTIDE SEQUENCE [LARGE SCALE GENOMIC DNA]</scope>
    <source>
        <strain evidence="4 6">TUM18999</strain>
        <strain evidence="5 7">TUM20286</strain>
    </source>
</reference>
<proteinExistence type="inferred from homology"/>
<dbReference type="EMBL" id="BQKM01000023">
    <property type="protein sequence ID" value="GJN55949.1"/>
    <property type="molecule type" value="Genomic_DNA"/>
</dbReference>